<evidence type="ECO:0000256" key="5">
    <source>
        <dbReference type="ARBA" id="ARBA00023136"/>
    </source>
</evidence>
<organism evidence="7 8">
    <name type="scientific">Inquilinus limosus MP06</name>
    <dbReference type="NCBI Taxonomy" id="1398085"/>
    <lineage>
        <taxon>Bacteria</taxon>
        <taxon>Pseudomonadati</taxon>
        <taxon>Pseudomonadota</taxon>
        <taxon>Alphaproteobacteria</taxon>
        <taxon>Rhodospirillales</taxon>
        <taxon>Rhodospirillaceae</taxon>
        <taxon>Inquilinus</taxon>
    </lineage>
</organism>
<gene>
    <name evidence="7" type="ORF">P409_10125</name>
</gene>
<keyword evidence="2" id="KW-1003">Cell membrane</keyword>
<evidence type="ECO:0000256" key="6">
    <source>
        <dbReference type="SAM" id="Phobius"/>
    </source>
</evidence>
<dbReference type="GO" id="GO:0015171">
    <property type="term" value="F:amino acid transmembrane transporter activity"/>
    <property type="evidence" value="ECO:0007669"/>
    <property type="project" value="TreeGrafter"/>
</dbReference>
<dbReference type="Proteomes" id="UP000029995">
    <property type="component" value="Unassembled WGS sequence"/>
</dbReference>
<feature type="transmembrane region" description="Helical" evidence="6">
    <location>
        <begin position="6"/>
        <end position="30"/>
    </location>
</feature>
<keyword evidence="3 6" id="KW-0812">Transmembrane</keyword>
<evidence type="ECO:0000256" key="2">
    <source>
        <dbReference type="ARBA" id="ARBA00022475"/>
    </source>
</evidence>
<comment type="subcellular location">
    <subcellularLocation>
        <location evidence="1">Cell membrane</location>
        <topology evidence="1">Multi-pass membrane protein</topology>
    </subcellularLocation>
</comment>
<evidence type="ECO:0000313" key="7">
    <source>
        <dbReference type="EMBL" id="KGM34462.1"/>
    </source>
</evidence>
<protein>
    <submittedName>
        <fullName evidence="7">Lysine transporter LysE</fullName>
    </submittedName>
</protein>
<evidence type="ECO:0000256" key="1">
    <source>
        <dbReference type="ARBA" id="ARBA00004651"/>
    </source>
</evidence>
<dbReference type="EMBL" id="JANX01000091">
    <property type="protein sequence ID" value="KGM34462.1"/>
    <property type="molecule type" value="Genomic_DNA"/>
</dbReference>
<feature type="transmembrane region" description="Helical" evidence="6">
    <location>
        <begin position="182"/>
        <end position="201"/>
    </location>
</feature>
<dbReference type="Pfam" id="PF01810">
    <property type="entry name" value="LysE"/>
    <property type="match status" value="1"/>
</dbReference>
<dbReference type="InterPro" id="IPR001123">
    <property type="entry name" value="LeuE-type"/>
</dbReference>
<accession>A0A0A0DBV4</accession>
<feature type="transmembrane region" description="Helical" evidence="6">
    <location>
        <begin position="112"/>
        <end position="134"/>
    </location>
</feature>
<evidence type="ECO:0000256" key="4">
    <source>
        <dbReference type="ARBA" id="ARBA00022989"/>
    </source>
</evidence>
<dbReference type="PANTHER" id="PTHR30086">
    <property type="entry name" value="ARGININE EXPORTER PROTEIN ARGO"/>
    <property type="match status" value="1"/>
</dbReference>
<dbReference type="GO" id="GO:0005886">
    <property type="term" value="C:plasma membrane"/>
    <property type="evidence" value="ECO:0007669"/>
    <property type="project" value="UniProtKB-SubCell"/>
</dbReference>
<dbReference type="AlphaFoldDB" id="A0A0A0DBV4"/>
<comment type="caution">
    <text evidence="7">The sequence shown here is derived from an EMBL/GenBank/DDBJ whole genome shotgun (WGS) entry which is preliminary data.</text>
</comment>
<dbReference type="PANTHER" id="PTHR30086:SF20">
    <property type="entry name" value="ARGININE EXPORTER PROTEIN ARGO-RELATED"/>
    <property type="match status" value="1"/>
</dbReference>
<feature type="transmembrane region" description="Helical" evidence="6">
    <location>
        <begin position="146"/>
        <end position="170"/>
    </location>
</feature>
<keyword evidence="4 6" id="KW-1133">Transmembrane helix</keyword>
<reference evidence="7 8" key="1">
    <citation type="submission" date="2014-01" db="EMBL/GenBank/DDBJ databases">
        <title>Genome sequence determination for a cystic fibrosis isolate, Inquilinus limosus.</title>
        <authorList>
            <person name="Pino M."/>
            <person name="Di Conza J."/>
            <person name="Gutkind G."/>
        </authorList>
    </citation>
    <scope>NUCLEOTIDE SEQUENCE [LARGE SCALE GENOMIC DNA]</scope>
    <source>
        <strain evidence="7 8">MP06</strain>
    </source>
</reference>
<feature type="transmembrane region" description="Helical" evidence="6">
    <location>
        <begin position="70"/>
        <end position="91"/>
    </location>
</feature>
<keyword evidence="5 6" id="KW-0472">Membrane</keyword>
<dbReference type="OrthoDB" id="581870at2"/>
<proteinExistence type="predicted"/>
<feature type="transmembrane region" description="Helical" evidence="6">
    <location>
        <begin position="42"/>
        <end position="64"/>
    </location>
</feature>
<dbReference type="RefSeq" id="WP_034835028.1">
    <property type="nucleotide sequence ID" value="NZ_JANX01000091.1"/>
</dbReference>
<evidence type="ECO:0000256" key="3">
    <source>
        <dbReference type="ARBA" id="ARBA00022692"/>
    </source>
</evidence>
<sequence>MNGTLLLASGLAGFAYGISPGPAVLALLGISAGQGRKAGATFLCGHLVGDALWSSLALTAIIGAQAIGPAVFDVLGLVCGGYLLWLGWSALTVRRGSDGSLDRSVRRPLLRGLLFGVTNPKGYPVAVATFTALLTSYSAGLSWSALPALVAAACLGSATAYAILVGVTGMSGVRRFYRRHEIWFVRASGLLFLGFALHALTQSIGGLAARRG</sequence>
<name>A0A0A0DBV4_9PROT</name>
<evidence type="ECO:0000313" key="8">
    <source>
        <dbReference type="Proteomes" id="UP000029995"/>
    </source>
</evidence>